<evidence type="ECO:0000256" key="8">
    <source>
        <dbReference type="PIRSR" id="PIRSR634016-3"/>
    </source>
</evidence>
<feature type="signal peptide" evidence="10">
    <location>
        <begin position="1"/>
        <end position="22"/>
    </location>
</feature>
<keyword evidence="3 8" id="KW-0479">Metal-binding</keyword>
<dbReference type="Pfam" id="PF01433">
    <property type="entry name" value="Peptidase_M1"/>
    <property type="match status" value="2"/>
</dbReference>
<dbReference type="GO" id="GO:0042277">
    <property type="term" value="F:peptide binding"/>
    <property type="evidence" value="ECO:0007669"/>
    <property type="project" value="TreeGrafter"/>
</dbReference>
<dbReference type="GO" id="GO:0005737">
    <property type="term" value="C:cytoplasm"/>
    <property type="evidence" value="ECO:0007669"/>
    <property type="project" value="TreeGrafter"/>
</dbReference>
<dbReference type="Gene3D" id="1.25.50.20">
    <property type="match status" value="2"/>
</dbReference>
<sequence length="1931" mass="220328">MRRKLLFSSIAFILCSLEYVVSAPLVDSEFAEKHAEELNIENVQFNHPHILPAHPDNFKQDKLEAKKRQSLYVTKTRLPPNLFAIDYTLWFKPYFPSPNVQYEPEKNFTFDGRMSMQVEALANSDRFVLNAFNFKIQSYQVTALDGTNVPINSICKRKLEDNEKTTKVFSAQDDTLQQLSLITNPNGVVSGQIYSINIVYTGLINPYTDGGVYYTSYNDPQGVQHYMIATHMEPFSARKVFPCLDEPSYKATFQITLQYPTAHVALSNMEEAPAKDVGNNWSEIAFPTTPKMSTYLTAFAVGPYVNSKYVNKHNTLTRAWGWPGTEQYLQFAAVNAGECLYQLGEYTGIKFPLAKADQLGMPEFLAGAMENWGLIIYKYQYIAYNPTTMTTRDMEAAAKVMCHELAHQWFGDLVTTAWWDDLFLNEGFADYFMTFIQQPVYPIQANYLDTLQVLNELQVGLNADARSDAHTLVYPDGPAFDDITYNKGASMLRMLSDVLSPSVFRQGIQNYLQKMMYSNAKDIDLMTTLTETAKANNVMDWCGNPLNVTDFMQPYMYQTNHPLIRYNNNQLTAGLASFTQEPFGDTSNLNATAWNYTWTVPLRSATLKEPEPHLLWLPRQPGCSNSGESIEKKQNIEEPKKRANQWDFTTVGSATYGRIIYDDIGFDRVLKSIKEDGINGNIAVTLLADEYYYMIREKNADRPFGYDRFLNLANAIFNTQNFIDFPSYSVFAQAQPVLEQVANLFRDTIDAELVTRMYKLMFQNVYNSIQWNDTSLWDSDTFSEVFLPFAVRYGIGDVENRTMTMFANVKSACADSLNGTAWCNPYSTNLRKAIYCGAAKYAPATSDFFFQMLHAYNKEVITNPYFYQEYMALLEGMSCTQSSSTLKVLIRLFTTSTLNKNTLFGFLKYNPVAGDALYNYMSANRDLVSSPALNAYLDSMTYNWNSYNRDVQFATLMNSIDLSDSQFATFTTYLERINSNWDYRSNYGMKVLNWLYDNVVVIGKTPWEKSLKGDINFPEYTLSIQPSIPGSGYYPWYFNMTFSGTVTVNFYVTKPISVITINAHRLVFDAVGISLASISDDNNKTYITLDYSNVKKDYDRGVLTIPTLNNVVLYPQKYELQFQYTGFIFQNPSEGDASNTYFGGLNNRKGWIFTTDFEGGPGARSLLPCWDEPSYKGQFIVYVMHASDMIALSNALEAGTTIYDNGWSTTHFVSTERMSSYLLAICVGHFSNLAKVSKLGVVSRVWTWSGMEQYGEFALNVTVGTIDFMTEYFEYNLALSKLDVMALPEYTQDAGAMENFGLIIGEYSLFMFDPDYATTRQIAEVAETTAHEVVHQWFGDTVTLDWWNDIFLNEGFAQYWFADGIYYTFSEQHDYAIDYNRFYMNYIALKYDCIPGYAKPVISDTPPVFGIEPYYKGSALLNLLNNVLTPFIFQQGLTAYLTQFGFENSSPQDLWNSLTVAARTNNITDWNGQPLDVASFMNAYTLQTSYPIITLTLRGTSTVQATQQSCMAGDAFWNIPLFTQTEQSTDFNWFVNYTGGNDATWVRPLPYKFRVDNAGSKVCPEMIRNSFQNYIFQSFARINYDDKSWYMIQAQLLSNFTTMNSITRAMLLDDANFFFTSGRWDITKYLDLTLYLTNEDSLAPWERAIDFFTEILNRFQYQPELKYIQNYVVQTTKNAVNKFQWTTNGIWTNDQTSTELYTFSRIVQLLVNVNNLAANRQSRQVAQTLFNNFILKCQYSLSGTGKCSGIHPNLRAATYCYGLRQSVNANDFDTVNNLYSWFTQSAGYLQTDGNNLLNSLGCTQNVVLLKTLLKGVLVGTYPSSLLNSIGAHDESGDLLYNYLLDNTQDILNAPFDFSIYVQAMFQNWSTQPQLDLAKDFTNGFDFELLNFKQKQAYRSGVSLVQRNLNWMLVYKDSLVSWIQGNFGNANL</sequence>
<keyword evidence="10" id="KW-0732">Signal</keyword>
<dbReference type="PRINTS" id="PR00756">
    <property type="entry name" value="ALADIPTASE"/>
</dbReference>
<dbReference type="MEROPS" id="M01.A21"/>
<dbReference type="CDD" id="cd09601">
    <property type="entry name" value="M1_APN-Q_like"/>
    <property type="match status" value="2"/>
</dbReference>
<evidence type="ECO:0000256" key="7">
    <source>
        <dbReference type="PIRSR" id="PIRSR634016-1"/>
    </source>
</evidence>
<dbReference type="InterPro" id="IPR027268">
    <property type="entry name" value="Peptidase_M4/M1_CTD_sf"/>
</dbReference>
<feature type="binding site" evidence="8">
    <location>
        <position position="407"/>
    </location>
    <ligand>
        <name>Zn(2+)</name>
        <dbReference type="ChEBI" id="CHEBI:29105"/>
        <note>catalytic</note>
    </ligand>
</feature>
<dbReference type="InParanoid" id="E3LS06"/>
<feature type="active site" description="Proton acceptor" evidence="7">
    <location>
        <position position="404"/>
    </location>
</feature>
<gene>
    <name evidence="14" type="ORF">CRE_25223</name>
</gene>
<dbReference type="Gene3D" id="2.60.40.1730">
    <property type="entry name" value="tricorn interacting facor f3 domain"/>
    <property type="match status" value="2"/>
</dbReference>
<evidence type="ECO:0000256" key="5">
    <source>
        <dbReference type="ARBA" id="ARBA00022833"/>
    </source>
</evidence>
<evidence type="ECO:0000259" key="12">
    <source>
        <dbReference type="Pfam" id="PF11838"/>
    </source>
</evidence>
<dbReference type="InterPro" id="IPR045357">
    <property type="entry name" value="Aminopeptidase_N-like_N"/>
</dbReference>
<evidence type="ECO:0000256" key="3">
    <source>
        <dbReference type="ARBA" id="ARBA00022723"/>
    </source>
</evidence>
<proteinExistence type="inferred from homology"/>
<dbReference type="FunCoup" id="E3LS06">
    <property type="interactions" value="35"/>
</dbReference>
<evidence type="ECO:0000256" key="6">
    <source>
        <dbReference type="ARBA" id="ARBA00023049"/>
    </source>
</evidence>
<evidence type="ECO:0000256" key="1">
    <source>
        <dbReference type="ARBA" id="ARBA00010136"/>
    </source>
</evidence>
<dbReference type="GO" id="GO:1903538">
    <property type="term" value="P:regulation of meiotic cell cycle process involved in oocyte maturation"/>
    <property type="evidence" value="ECO:0007669"/>
    <property type="project" value="EnsemblMetazoa"/>
</dbReference>
<evidence type="ECO:0008006" key="16">
    <source>
        <dbReference type="Google" id="ProtNLM"/>
    </source>
</evidence>
<feature type="domain" description="Aminopeptidase N-like N-terminal" evidence="13">
    <location>
        <begin position="92"/>
        <end position="296"/>
    </location>
</feature>
<organism evidence="15">
    <name type="scientific">Caenorhabditis remanei</name>
    <name type="common">Caenorhabditis vulgaris</name>
    <dbReference type="NCBI Taxonomy" id="31234"/>
    <lineage>
        <taxon>Eukaryota</taxon>
        <taxon>Metazoa</taxon>
        <taxon>Ecdysozoa</taxon>
        <taxon>Nematoda</taxon>
        <taxon>Chromadorea</taxon>
        <taxon>Rhabditida</taxon>
        <taxon>Rhabditina</taxon>
        <taxon>Rhabditomorpha</taxon>
        <taxon>Rhabditoidea</taxon>
        <taxon>Rhabditidae</taxon>
        <taxon>Peloderinae</taxon>
        <taxon>Caenorhabditis</taxon>
    </lineage>
</organism>
<dbReference type="GO" id="GO:0046662">
    <property type="term" value="P:regulation of egg-laying behavior"/>
    <property type="evidence" value="ECO:0007669"/>
    <property type="project" value="EnsemblMetazoa"/>
</dbReference>
<feature type="chain" id="PRO_5003175327" description="Aminopeptidase" evidence="10">
    <location>
        <begin position="23"/>
        <end position="1931"/>
    </location>
</feature>
<dbReference type="FunFam" id="2.60.40.1730:FF:000035">
    <property type="entry name" value="Putative aminopeptidase-2"/>
    <property type="match status" value="1"/>
</dbReference>
<dbReference type="InterPro" id="IPR024571">
    <property type="entry name" value="ERAP1-like_C_dom"/>
</dbReference>
<feature type="binding site" evidence="8">
    <location>
        <position position="426"/>
    </location>
    <ligand>
        <name>Zn(2+)</name>
        <dbReference type="ChEBI" id="CHEBI:29105"/>
        <note>catalytic</note>
    </ligand>
</feature>
<comment type="similarity">
    <text evidence="1">Belongs to the peptidase M1 family.</text>
</comment>
<keyword evidence="15" id="KW-1185">Reference proteome</keyword>
<evidence type="ECO:0000256" key="4">
    <source>
        <dbReference type="ARBA" id="ARBA00022801"/>
    </source>
</evidence>
<keyword evidence="4" id="KW-0378">Hydrolase</keyword>
<name>E3LS06_CAERE</name>
<evidence type="ECO:0000256" key="10">
    <source>
        <dbReference type="SAM" id="SignalP"/>
    </source>
</evidence>
<feature type="domain" description="ERAP1-like C-terminal" evidence="12">
    <location>
        <begin position="652"/>
        <end position="946"/>
    </location>
</feature>
<dbReference type="GO" id="GO:0006508">
    <property type="term" value="P:proteolysis"/>
    <property type="evidence" value="ECO:0007669"/>
    <property type="project" value="UniProtKB-KW"/>
</dbReference>
<comment type="cofactor">
    <cofactor evidence="8">
        <name>Zn(2+)</name>
        <dbReference type="ChEBI" id="CHEBI:29105"/>
    </cofactor>
    <text evidence="8">Binds 1 zinc ion per subunit.</text>
</comment>
<dbReference type="OMA" id="IALKYDC"/>
<accession>E3LS06</accession>
<feature type="domain" description="Peptidase M1 membrane alanine aminopeptidase" evidence="11">
    <location>
        <begin position="335"/>
        <end position="554"/>
    </location>
</feature>
<dbReference type="InterPro" id="IPR034016">
    <property type="entry name" value="M1_APN-typ"/>
</dbReference>
<feature type="domain" description="Peptidase M1 membrane alanine aminopeptidase" evidence="11">
    <location>
        <begin position="1257"/>
        <end position="1484"/>
    </location>
</feature>
<keyword evidence="2" id="KW-0645">Protease</keyword>
<evidence type="ECO:0000259" key="13">
    <source>
        <dbReference type="Pfam" id="PF17900"/>
    </source>
</evidence>
<dbReference type="OrthoDB" id="5868348at2759"/>
<dbReference type="InterPro" id="IPR001930">
    <property type="entry name" value="Peptidase_M1"/>
</dbReference>
<evidence type="ECO:0000313" key="15">
    <source>
        <dbReference type="Proteomes" id="UP000008281"/>
    </source>
</evidence>
<dbReference type="PANTHER" id="PTHR11533:SF293">
    <property type="entry name" value="AMINOPEPTIDASE-2-RELATED"/>
    <property type="match status" value="1"/>
</dbReference>
<evidence type="ECO:0000256" key="9">
    <source>
        <dbReference type="PIRSR" id="PIRSR634016-4"/>
    </source>
</evidence>
<dbReference type="GO" id="GO:0009792">
    <property type="term" value="P:embryo development ending in birth or egg hatching"/>
    <property type="evidence" value="ECO:0007669"/>
    <property type="project" value="EnsemblMetazoa"/>
</dbReference>
<dbReference type="EMBL" id="DS268414">
    <property type="protein sequence ID" value="EFP09333.1"/>
    <property type="molecule type" value="Genomic_DNA"/>
</dbReference>
<dbReference type="InterPro" id="IPR042097">
    <property type="entry name" value="Aminopeptidase_N-like_N_sf"/>
</dbReference>
<dbReference type="Pfam" id="PF17900">
    <property type="entry name" value="Peptidase_M1_N"/>
    <property type="match status" value="2"/>
</dbReference>
<dbReference type="Proteomes" id="UP000008281">
    <property type="component" value="Unassembled WGS sequence"/>
</dbReference>
<protein>
    <recommendedName>
        <fullName evidence="16">Aminopeptidase</fullName>
    </recommendedName>
</protein>
<keyword evidence="5 8" id="KW-0862">Zinc</keyword>
<dbReference type="PANTHER" id="PTHR11533">
    <property type="entry name" value="PROTEASE M1 ZINC METALLOPROTEASE"/>
    <property type="match status" value="1"/>
</dbReference>
<feature type="domain" description="ERAP1-like C-terminal" evidence="12">
    <location>
        <begin position="1577"/>
        <end position="1882"/>
    </location>
</feature>
<dbReference type="GO" id="GO:0005615">
    <property type="term" value="C:extracellular space"/>
    <property type="evidence" value="ECO:0007669"/>
    <property type="project" value="TreeGrafter"/>
</dbReference>
<dbReference type="GO" id="GO:0043171">
    <property type="term" value="P:peptide catabolic process"/>
    <property type="evidence" value="ECO:0007669"/>
    <property type="project" value="TreeGrafter"/>
</dbReference>
<dbReference type="InterPro" id="IPR050344">
    <property type="entry name" value="Peptidase_M1_aminopeptidases"/>
</dbReference>
<feature type="domain" description="Aminopeptidase N-like N-terminal" evidence="13">
    <location>
        <begin position="1019"/>
        <end position="1222"/>
    </location>
</feature>
<keyword evidence="6" id="KW-0482">Metalloprotease</keyword>
<dbReference type="eggNOG" id="KOG1046">
    <property type="taxonomic scope" value="Eukaryota"/>
</dbReference>
<feature type="site" description="Transition state stabilizer" evidence="9">
    <location>
        <position position="485"/>
    </location>
</feature>
<dbReference type="HOGENOM" id="CLU_233816_0_0_1"/>
<evidence type="ECO:0000259" key="11">
    <source>
        <dbReference type="Pfam" id="PF01433"/>
    </source>
</evidence>
<evidence type="ECO:0000256" key="2">
    <source>
        <dbReference type="ARBA" id="ARBA00022670"/>
    </source>
</evidence>
<dbReference type="GO" id="GO:0016020">
    <property type="term" value="C:membrane"/>
    <property type="evidence" value="ECO:0007669"/>
    <property type="project" value="TreeGrafter"/>
</dbReference>
<dbReference type="Pfam" id="PF11838">
    <property type="entry name" value="ERAP1_C"/>
    <property type="match status" value="2"/>
</dbReference>
<dbReference type="GO" id="GO:0008270">
    <property type="term" value="F:zinc ion binding"/>
    <property type="evidence" value="ECO:0007669"/>
    <property type="project" value="InterPro"/>
</dbReference>
<dbReference type="GO" id="GO:0070006">
    <property type="term" value="F:metalloaminopeptidase activity"/>
    <property type="evidence" value="ECO:0007669"/>
    <property type="project" value="TreeGrafter"/>
</dbReference>
<reference evidence="14" key="1">
    <citation type="submission" date="2007-07" db="EMBL/GenBank/DDBJ databases">
        <title>PCAP assembly of the Caenorhabditis remanei genome.</title>
        <authorList>
            <consortium name="The Caenorhabditis remanei Sequencing Consortium"/>
            <person name="Wilson R.K."/>
        </authorList>
    </citation>
    <scope>NUCLEOTIDE SEQUENCE [LARGE SCALE GENOMIC DNA]</scope>
    <source>
        <strain evidence="14">PB4641</strain>
    </source>
</reference>
<dbReference type="FunFam" id="1.10.390.10:FF:000043">
    <property type="entry name" value="Putative aminopeptidase-2"/>
    <property type="match status" value="2"/>
</dbReference>
<dbReference type="SUPFAM" id="SSF63737">
    <property type="entry name" value="Leukotriene A4 hydrolase N-terminal domain"/>
    <property type="match status" value="2"/>
</dbReference>
<feature type="binding site" evidence="8">
    <location>
        <position position="403"/>
    </location>
    <ligand>
        <name>Zn(2+)</name>
        <dbReference type="ChEBI" id="CHEBI:29105"/>
        <note>catalytic</note>
    </ligand>
</feature>
<dbReference type="InterPro" id="IPR014782">
    <property type="entry name" value="Peptidase_M1_dom"/>
</dbReference>
<dbReference type="SUPFAM" id="SSF55486">
    <property type="entry name" value="Metalloproteases ('zincins'), catalytic domain"/>
    <property type="match status" value="2"/>
</dbReference>
<dbReference type="STRING" id="31234.E3LS06"/>
<evidence type="ECO:0000313" key="14">
    <source>
        <dbReference type="EMBL" id="EFP09333.1"/>
    </source>
</evidence>
<dbReference type="Gene3D" id="1.10.390.10">
    <property type="entry name" value="Neutral Protease Domain 2"/>
    <property type="match status" value="2"/>
</dbReference>